<keyword evidence="3" id="KW-1185">Reference proteome</keyword>
<dbReference type="EMBL" id="JBELPY010000004">
    <property type="protein sequence ID" value="MFL9833976.1"/>
    <property type="molecule type" value="Genomic_DNA"/>
</dbReference>
<feature type="signal peptide" evidence="1">
    <location>
        <begin position="1"/>
        <end position="18"/>
    </location>
</feature>
<dbReference type="Proteomes" id="UP001629058">
    <property type="component" value="Unassembled WGS sequence"/>
</dbReference>
<sequence length="551" mass="57562">MKKIIFTISVLASCAAYSQVGINTEEPKATLDVTGKPTDLTKTDGIIAPRLKGSELKGKDALYGTDQKASLVYVTEALAASDTTSKTVNVTSTGYFYFDGNVWQKLNTGNAGNNWSLLGNTGTNSNGNFVGTTDDVDLVFRTNNSEKMRVFRSKVLGNHHVEITGGDLLVNLMTVGTGGGNLLSNTVVGHEALRSNTTGIGNTVLGDFGLWSNTTGKYNIAVGGSALTRNISGEYNIAVGQSSLASNTEGNKNVALGQSALTFNTTGTRNIAIGYLSLSNSNIKTGNDNIAIGDAAASNLADGSSNNIVIGSQQQLPISANSNQLNIGGAIFGTGLNGSAAAPAGNIGIGTTNPATRLEVNNGTTNGAIKIVDGTEGAGKVLTSDANGVGTWRSSASFKSVVLGVFPSANVTTTSNLNSGSTDQQKYTGVYIDLEPGKWIVNAGLTIYVFEPNLTHWEHVYLSNSQTSIVQNDFQNFGPGSNVAFAGKISNGPTGGVDTDPQRQANFVTGSAVINVTTATRIYMLLENKPTNYWSYSTTAWENYLYAVPVN</sequence>
<name>A0ABW8Y1B6_9FLAO</name>
<dbReference type="RefSeq" id="WP_408089355.1">
    <property type="nucleotide sequence ID" value="NZ_JBELPY010000004.1"/>
</dbReference>
<accession>A0ABW8Y1B6</accession>
<protein>
    <submittedName>
        <fullName evidence="2">Uncharacterized protein</fullName>
    </submittedName>
</protein>
<evidence type="ECO:0000313" key="2">
    <source>
        <dbReference type="EMBL" id="MFL9833976.1"/>
    </source>
</evidence>
<evidence type="ECO:0000313" key="3">
    <source>
        <dbReference type="Proteomes" id="UP001629058"/>
    </source>
</evidence>
<evidence type="ECO:0000256" key="1">
    <source>
        <dbReference type="SAM" id="SignalP"/>
    </source>
</evidence>
<proteinExistence type="predicted"/>
<reference evidence="2 3" key="1">
    <citation type="submission" date="2024-06" db="EMBL/GenBank/DDBJ databases">
        <authorList>
            <person name="Kaempfer P."/>
            <person name="Viver T."/>
        </authorList>
    </citation>
    <scope>NUCLEOTIDE SEQUENCE [LARGE SCALE GENOMIC DNA]</scope>
    <source>
        <strain evidence="2 3">ST-37</strain>
    </source>
</reference>
<keyword evidence="1" id="KW-0732">Signal</keyword>
<comment type="caution">
    <text evidence="2">The sequence shown here is derived from an EMBL/GenBank/DDBJ whole genome shotgun (WGS) entry which is preliminary data.</text>
</comment>
<gene>
    <name evidence="2" type="ORF">ABS765_08030</name>
</gene>
<feature type="chain" id="PRO_5045263181" evidence="1">
    <location>
        <begin position="19"/>
        <end position="551"/>
    </location>
</feature>
<organism evidence="2 3">
    <name type="scientific">Chryseobacterium terrae</name>
    <dbReference type="NCBI Taxonomy" id="3163299"/>
    <lineage>
        <taxon>Bacteria</taxon>
        <taxon>Pseudomonadati</taxon>
        <taxon>Bacteroidota</taxon>
        <taxon>Flavobacteriia</taxon>
        <taxon>Flavobacteriales</taxon>
        <taxon>Weeksellaceae</taxon>
        <taxon>Chryseobacterium group</taxon>
        <taxon>Chryseobacterium</taxon>
    </lineage>
</organism>